<feature type="region of interest" description="Disordered" evidence="1">
    <location>
        <begin position="1"/>
        <end position="26"/>
    </location>
</feature>
<proteinExistence type="predicted"/>
<protein>
    <submittedName>
        <fullName evidence="2">Uncharacterized protein</fullName>
    </submittedName>
</protein>
<dbReference type="OrthoDB" id="128019at2759"/>
<feature type="compositionally biased region" description="Basic residues" evidence="1">
    <location>
        <begin position="10"/>
        <end position="26"/>
    </location>
</feature>
<dbReference type="GeneID" id="20814029"/>
<name>W4G228_APHAT</name>
<gene>
    <name evidence="2" type="ORF">H257_12033</name>
</gene>
<dbReference type="EMBL" id="KI913151">
    <property type="protein sequence ID" value="ETV72988.1"/>
    <property type="molecule type" value="Genomic_DNA"/>
</dbReference>
<reference evidence="2" key="1">
    <citation type="submission" date="2013-12" db="EMBL/GenBank/DDBJ databases">
        <title>The Genome Sequence of Aphanomyces astaci APO3.</title>
        <authorList>
            <consortium name="The Broad Institute Genomics Platform"/>
            <person name="Russ C."/>
            <person name="Tyler B."/>
            <person name="van West P."/>
            <person name="Dieguez-Uribeondo J."/>
            <person name="Young S.K."/>
            <person name="Zeng Q."/>
            <person name="Gargeya S."/>
            <person name="Fitzgerald M."/>
            <person name="Abouelleil A."/>
            <person name="Alvarado L."/>
            <person name="Chapman S.B."/>
            <person name="Gainer-Dewar J."/>
            <person name="Goldberg J."/>
            <person name="Griggs A."/>
            <person name="Gujja S."/>
            <person name="Hansen M."/>
            <person name="Howarth C."/>
            <person name="Imamovic A."/>
            <person name="Ireland A."/>
            <person name="Larimer J."/>
            <person name="McCowan C."/>
            <person name="Murphy C."/>
            <person name="Pearson M."/>
            <person name="Poon T.W."/>
            <person name="Priest M."/>
            <person name="Roberts A."/>
            <person name="Saif S."/>
            <person name="Shea T."/>
            <person name="Sykes S."/>
            <person name="Wortman J."/>
            <person name="Nusbaum C."/>
            <person name="Birren B."/>
        </authorList>
    </citation>
    <scope>NUCLEOTIDE SEQUENCE [LARGE SCALE GENOMIC DNA]</scope>
    <source>
        <strain evidence="2">APO3</strain>
    </source>
</reference>
<dbReference type="VEuPathDB" id="FungiDB:H257_12033"/>
<accession>W4G228</accession>
<sequence length="175" mass="19448">MEETQQLGRLRFRGRPALRTGPKKPPNKYRNVHVFYKMKQSVIDSFDEVGMAATLAKHFPQLSGTQLNTTRKKLYGWLKHRAHIRQRHSPGSTKNNLLGGSTPCVKTTAIDADQDEASFAASWSGQDTQGDGDAALAKFSARVAELVREHSIDVIYNADQTGVNYEYLPTKQASG</sequence>
<organism evidence="2">
    <name type="scientific">Aphanomyces astaci</name>
    <name type="common">Crayfish plague agent</name>
    <dbReference type="NCBI Taxonomy" id="112090"/>
    <lineage>
        <taxon>Eukaryota</taxon>
        <taxon>Sar</taxon>
        <taxon>Stramenopiles</taxon>
        <taxon>Oomycota</taxon>
        <taxon>Saprolegniomycetes</taxon>
        <taxon>Saprolegniales</taxon>
        <taxon>Verrucalvaceae</taxon>
        <taxon>Aphanomyces</taxon>
    </lineage>
</organism>
<evidence type="ECO:0000313" key="2">
    <source>
        <dbReference type="EMBL" id="ETV72988.1"/>
    </source>
</evidence>
<dbReference type="RefSeq" id="XP_009837437.1">
    <property type="nucleotide sequence ID" value="XM_009839135.1"/>
</dbReference>
<evidence type="ECO:0000256" key="1">
    <source>
        <dbReference type="SAM" id="MobiDB-lite"/>
    </source>
</evidence>
<dbReference type="AlphaFoldDB" id="W4G228"/>